<dbReference type="RefSeq" id="WP_090480199.1">
    <property type="nucleotide sequence ID" value="NZ_LT629710.1"/>
</dbReference>
<evidence type="ECO:0000256" key="4">
    <source>
        <dbReference type="ARBA" id="ARBA00022692"/>
    </source>
</evidence>
<feature type="transmembrane region" description="Helical" evidence="7">
    <location>
        <begin position="206"/>
        <end position="233"/>
    </location>
</feature>
<keyword evidence="10" id="KW-1185">Reference proteome</keyword>
<evidence type="ECO:0000313" key="9">
    <source>
        <dbReference type="EMBL" id="SDP44844.1"/>
    </source>
</evidence>
<evidence type="ECO:0000256" key="6">
    <source>
        <dbReference type="ARBA" id="ARBA00023136"/>
    </source>
</evidence>
<evidence type="ECO:0000256" key="5">
    <source>
        <dbReference type="ARBA" id="ARBA00022989"/>
    </source>
</evidence>
<dbReference type="InterPro" id="IPR000515">
    <property type="entry name" value="MetI-like"/>
</dbReference>
<dbReference type="InterPro" id="IPR050366">
    <property type="entry name" value="BP-dependent_transpt_permease"/>
</dbReference>
<evidence type="ECO:0000313" key="10">
    <source>
        <dbReference type="Proteomes" id="UP000198741"/>
    </source>
</evidence>
<dbReference type="EMBL" id="LT629710">
    <property type="protein sequence ID" value="SDP44844.1"/>
    <property type="molecule type" value="Genomic_DNA"/>
</dbReference>
<dbReference type="InterPro" id="IPR035906">
    <property type="entry name" value="MetI-like_sf"/>
</dbReference>
<sequence length="285" mass="30509">MTSPAPADTFSRRESLGSRMRHSRPFVTGTILTGLVVLIAAFGPIWLQDTSYQDPNALLSGPSAAHWLGTDQLGRDLLSRLVSAGRTDLRIAVVALLFPALFGVAVGTLAGYFGGWFDTVVLRLVDVVVAFPFYVLIIALVFVVGPGESGIYTALALVGWVSYARITRNATSIVAGADWVVAARQGGLRPSRVIFRHIVPHTATQAVVLFASDVVVVIVAVITLGYLGLGISAPTPDWGSMIFENRSFITTKWWLPAMPGFAVVITGLGFSLLGDGIADVWRVRK</sequence>
<dbReference type="GO" id="GO:0005886">
    <property type="term" value="C:plasma membrane"/>
    <property type="evidence" value="ECO:0007669"/>
    <property type="project" value="UniProtKB-SubCell"/>
</dbReference>
<evidence type="ECO:0000259" key="8">
    <source>
        <dbReference type="PROSITE" id="PS50928"/>
    </source>
</evidence>
<dbReference type="PROSITE" id="PS50928">
    <property type="entry name" value="ABC_TM1"/>
    <property type="match status" value="1"/>
</dbReference>
<accession>A0A1H0ST26</accession>
<dbReference type="Proteomes" id="UP000198741">
    <property type="component" value="Chromosome I"/>
</dbReference>
<dbReference type="PANTHER" id="PTHR43386:SF1">
    <property type="entry name" value="D,D-DIPEPTIDE TRANSPORT SYSTEM PERMEASE PROTEIN DDPC-RELATED"/>
    <property type="match status" value="1"/>
</dbReference>
<reference evidence="9 10" key="1">
    <citation type="submission" date="2016-10" db="EMBL/GenBank/DDBJ databases">
        <authorList>
            <person name="de Groot N.N."/>
        </authorList>
    </citation>
    <scope>NUCLEOTIDE SEQUENCE [LARGE SCALE GENOMIC DNA]</scope>
    <source>
        <strain evidence="10">P4-7,KCTC 19426,CECT 7604</strain>
    </source>
</reference>
<dbReference type="AlphaFoldDB" id="A0A1H0ST26"/>
<feature type="transmembrane region" description="Helical" evidence="7">
    <location>
        <begin position="26"/>
        <end position="47"/>
    </location>
</feature>
<feature type="domain" description="ABC transmembrane type-1" evidence="8">
    <location>
        <begin position="85"/>
        <end position="274"/>
    </location>
</feature>
<feature type="transmembrane region" description="Helical" evidence="7">
    <location>
        <begin position="120"/>
        <end position="143"/>
    </location>
</feature>
<proteinExistence type="inferred from homology"/>
<evidence type="ECO:0000256" key="2">
    <source>
        <dbReference type="ARBA" id="ARBA00022448"/>
    </source>
</evidence>
<evidence type="ECO:0000256" key="7">
    <source>
        <dbReference type="RuleBase" id="RU363032"/>
    </source>
</evidence>
<dbReference type="CDD" id="cd06261">
    <property type="entry name" value="TM_PBP2"/>
    <property type="match status" value="1"/>
</dbReference>
<keyword evidence="2 7" id="KW-0813">Transport</keyword>
<feature type="transmembrane region" description="Helical" evidence="7">
    <location>
        <begin position="253"/>
        <end position="274"/>
    </location>
</feature>
<dbReference type="Pfam" id="PF00528">
    <property type="entry name" value="BPD_transp_1"/>
    <property type="match status" value="1"/>
</dbReference>
<evidence type="ECO:0000256" key="3">
    <source>
        <dbReference type="ARBA" id="ARBA00022475"/>
    </source>
</evidence>
<dbReference type="GO" id="GO:0055085">
    <property type="term" value="P:transmembrane transport"/>
    <property type="evidence" value="ECO:0007669"/>
    <property type="project" value="InterPro"/>
</dbReference>
<evidence type="ECO:0000256" key="1">
    <source>
        <dbReference type="ARBA" id="ARBA00004651"/>
    </source>
</evidence>
<comment type="similarity">
    <text evidence="7">Belongs to the binding-protein-dependent transport system permease family.</text>
</comment>
<keyword evidence="5 7" id="KW-1133">Transmembrane helix</keyword>
<dbReference type="STRING" id="1090615.SAMN04515671_4275"/>
<name>A0A1H0ST26_9ACTN</name>
<keyword evidence="6 7" id="KW-0472">Membrane</keyword>
<keyword evidence="4 7" id="KW-0812">Transmembrane</keyword>
<protein>
    <submittedName>
        <fullName evidence="9">Peptide/nickel transport system permease protein</fullName>
    </submittedName>
</protein>
<dbReference type="Gene3D" id="1.10.3720.10">
    <property type="entry name" value="MetI-like"/>
    <property type="match status" value="1"/>
</dbReference>
<keyword evidence="3" id="KW-1003">Cell membrane</keyword>
<feature type="transmembrane region" description="Helical" evidence="7">
    <location>
        <begin position="91"/>
        <end position="113"/>
    </location>
</feature>
<dbReference type="SUPFAM" id="SSF161098">
    <property type="entry name" value="MetI-like"/>
    <property type="match status" value="1"/>
</dbReference>
<gene>
    <name evidence="9" type="ORF">SAMN04515671_4275</name>
</gene>
<dbReference type="OrthoDB" id="6637947at2"/>
<dbReference type="PANTHER" id="PTHR43386">
    <property type="entry name" value="OLIGOPEPTIDE TRANSPORT SYSTEM PERMEASE PROTEIN APPC"/>
    <property type="match status" value="1"/>
</dbReference>
<comment type="subcellular location">
    <subcellularLocation>
        <location evidence="1 7">Cell membrane</location>
        <topology evidence="1 7">Multi-pass membrane protein</topology>
    </subcellularLocation>
</comment>
<organism evidence="9 10">
    <name type="scientific">Nakamurella panacisegetis</name>
    <dbReference type="NCBI Taxonomy" id="1090615"/>
    <lineage>
        <taxon>Bacteria</taxon>
        <taxon>Bacillati</taxon>
        <taxon>Actinomycetota</taxon>
        <taxon>Actinomycetes</taxon>
        <taxon>Nakamurellales</taxon>
        <taxon>Nakamurellaceae</taxon>
        <taxon>Nakamurella</taxon>
    </lineage>
</organism>